<evidence type="ECO:0000256" key="8">
    <source>
        <dbReference type="ARBA" id="ARBA00023136"/>
    </source>
</evidence>
<evidence type="ECO:0000256" key="3">
    <source>
        <dbReference type="ARBA" id="ARBA00022448"/>
    </source>
</evidence>
<feature type="transmembrane region" description="Helical" evidence="9">
    <location>
        <begin position="208"/>
        <end position="230"/>
    </location>
</feature>
<accession>A0A1W1YQK5</accession>
<feature type="transmembrane region" description="Helical" evidence="9">
    <location>
        <begin position="354"/>
        <end position="375"/>
    </location>
</feature>
<keyword evidence="6" id="KW-0029">Amino-acid transport</keyword>
<comment type="similarity">
    <text evidence="2">Belongs to the branched chain amino acid transporter family.</text>
</comment>
<keyword evidence="3" id="KW-0813">Transport</keyword>
<dbReference type="Pfam" id="PF05525">
    <property type="entry name" value="Branch_AA_trans"/>
    <property type="match status" value="1"/>
</dbReference>
<feature type="transmembrane region" description="Helical" evidence="9">
    <location>
        <begin position="63"/>
        <end position="86"/>
    </location>
</feature>
<evidence type="ECO:0000256" key="7">
    <source>
        <dbReference type="ARBA" id="ARBA00022989"/>
    </source>
</evidence>
<keyword evidence="8 9" id="KW-0472">Membrane</keyword>
<dbReference type="STRING" id="504486.SAMN05660703_0720"/>
<gene>
    <name evidence="10" type="ORF">SAMN05660703_0720</name>
</gene>
<evidence type="ECO:0000256" key="9">
    <source>
        <dbReference type="SAM" id="Phobius"/>
    </source>
</evidence>
<reference evidence="10 11" key="1">
    <citation type="submission" date="2017-04" db="EMBL/GenBank/DDBJ databases">
        <authorList>
            <person name="Afonso C.L."/>
            <person name="Miller P.J."/>
            <person name="Scott M.A."/>
            <person name="Spackman E."/>
            <person name="Goraichik I."/>
            <person name="Dimitrov K.M."/>
            <person name="Suarez D.L."/>
            <person name="Swayne D.E."/>
        </authorList>
    </citation>
    <scope>NUCLEOTIDE SEQUENCE [LARGE SCALE GENOMIC DNA]</scope>
    <source>
        <strain evidence="10 11">DSM 21164</strain>
    </source>
</reference>
<feature type="transmembrane region" description="Helical" evidence="9">
    <location>
        <begin position="428"/>
        <end position="445"/>
    </location>
</feature>
<evidence type="ECO:0000256" key="4">
    <source>
        <dbReference type="ARBA" id="ARBA00022475"/>
    </source>
</evidence>
<keyword evidence="7 9" id="KW-1133">Transmembrane helix</keyword>
<feature type="transmembrane region" description="Helical" evidence="9">
    <location>
        <begin position="98"/>
        <end position="118"/>
    </location>
</feature>
<feature type="transmembrane region" description="Helical" evidence="9">
    <location>
        <begin position="387"/>
        <end position="408"/>
    </location>
</feature>
<comment type="subcellular location">
    <subcellularLocation>
        <location evidence="1">Cell membrane</location>
        <topology evidence="1">Multi-pass membrane protein</topology>
    </subcellularLocation>
</comment>
<feature type="transmembrane region" description="Helical" evidence="9">
    <location>
        <begin position="33"/>
        <end position="51"/>
    </location>
</feature>
<feature type="transmembrane region" description="Helical" evidence="9">
    <location>
        <begin position="168"/>
        <end position="188"/>
    </location>
</feature>
<organism evidence="10 11">
    <name type="scientific">Cellulophaga tyrosinoxydans</name>
    <dbReference type="NCBI Taxonomy" id="504486"/>
    <lineage>
        <taxon>Bacteria</taxon>
        <taxon>Pseudomonadati</taxon>
        <taxon>Bacteroidota</taxon>
        <taxon>Flavobacteriia</taxon>
        <taxon>Flavobacteriales</taxon>
        <taxon>Flavobacteriaceae</taxon>
        <taxon>Cellulophaga</taxon>
    </lineage>
</organism>
<dbReference type="Proteomes" id="UP000192360">
    <property type="component" value="Unassembled WGS sequence"/>
</dbReference>
<keyword evidence="4" id="KW-1003">Cell membrane</keyword>
<evidence type="ECO:0000256" key="1">
    <source>
        <dbReference type="ARBA" id="ARBA00004651"/>
    </source>
</evidence>
<dbReference type="GO" id="GO:0005886">
    <property type="term" value="C:plasma membrane"/>
    <property type="evidence" value="ECO:0007669"/>
    <property type="project" value="UniProtKB-SubCell"/>
</dbReference>
<evidence type="ECO:0000313" key="11">
    <source>
        <dbReference type="Proteomes" id="UP000192360"/>
    </source>
</evidence>
<dbReference type="GO" id="GO:0015818">
    <property type="term" value="P:isoleucine transport"/>
    <property type="evidence" value="ECO:0007669"/>
    <property type="project" value="TreeGrafter"/>
</dbReference>
<sequence length="453" mass="49261">MHKSSTKDMANPLEFRVSFQHFKDPMFKSKDTLVTAFALFSLFFGAGNLLFPPLLGFKSGNMWWLVTLGFCLSAVLIPIFGILAHAKLQGTIFDFGKKVSPTFSLIFSILIYAISISIPSPRTASFTHEIAIQPFFDSPYILTSVVYFVLVFIFVMNRSKILNILGKILTPAIILILFAIIGLTIFDFEFNFGVTEFPSPFAHGILEGYQTFDAIGAVVVGGVIIVSVNLSNKEKSFDEKKAIIKTAGWLAGLALLIIYTGLIFTGAVMHNQFDTAITRSALLTGISTLTLGSTANIFLSVLVSLACFTTAVGIVAGTADFIKHLFKGSEKVYTLTAILGCVLGVVMGQFNVGYIIAVAVPALMFIYPITIVLILLNIVPNKYASTFVFRSVVIATALFSIPDFLSSIGSPLAVEGGILEWIPLQKFGMGWVLPAVLLFIIANLLPQPKTTRE</sequence>
<keyword evidence="5 9" id="KW-0812">Transmembrane</keyword>
<dbReference type="PANTHER" id="PTHR30588:SF0">
    <property type="entry name" value="BRANCHED-CHAIN AMINO ACID PERMEASE BRNQ"/>
    <property type="match status" value="1"/>
</dbReference>
<dbReference type="PANTHER" id="PTHR30588">
    <property type="entry name" value="BRANCHED-CHAIN AMINO ACID TRANSPORT SYSTEM 2 CARRIER PROTEIN"/>
    <property type="match status" value="1"/>
</dbReference>
<name>A0A1W1YQK5_9FLAO</name>
<proteinExistence type="inferred from homology"/>
<keyword evidence="11" id="KW-1185">Reference proteome</keyword>
<evidence type="ECO:0000256" key="6">
    <source>
        <dbReference type="ARBA" id="ARBA00022970"/>
    </source>
</evidence>
<dbReference type="InterPro" id="IPR004685">
    <property type="entry name" value="Brnchd-chn_aa_trnsp_Livcs"/>
</dbReference>
<feature type="transmembrane region" description="Helical" evidence="9">
    <location>
        <begin position="138"/>
        <end position="156"/>
    </location>
</feature>
<protein>
    <submittedName>
        <fullName evidence="10">Branched-chain amino acid:cation transporter, LIVCS family</fullName>
    </submittedName>
</protein>
<dbReference type="GO" id="GO:0015188">
    <property type="term" value="F:L-isoleucine transmembrane transporter activity"/>
    <property type="evidence" value="ECO:0007669"/>
    <property type="project" value="TreeGrafter"/>
</dbReference>
<evidence type="ECO:0000313" key="10">
    <source>
        <dbReference type="EMBL" id="SMC38081.1"/>
    </source>
</evidence>
<dbReference type="GO" id="GO:0015820">
    <property type="term" value="P:L-leucine transport"/>
    <property type="evidence" value="ECO:0007669"/>
    <property type="project" value="TreeGrafter"/>
</dbReference>
<dbReference type="EMBL" id="FWXO01000001">
    <property type="protein sequence ID" value="SMC38081.1"/>
    <property type="molecule type" value="Genomic_DNA"/>
</dbReference>
<feature type="transmembrane region" description="Helical" evidence="9">
    <location>
        <begin position="297"/>
        <end position="319"/>
    </location>
</feature>
<evidence type="ECO:0000256" key="5">
    <source>
        <dbReference type="ARBA" id="ARBA00022692"/>
    </source>
</evidence>
<dbReference type="AlphaFoldDB" id="A0A1W1YQK5"/>
<feature type="transmembrane region" description="Helical" evidence="9">
    <location>
        <begin position="331"/>
        <end position="348"/>
    </location>
</feature>
<feature type="transmembrane region" description="Helical" evidence="9">
    <location>
        <begin position="242"/>
        <end position="264"/>
    </location>
</feature>
<evidence type="ECO:0000256" key="2">
    <source>
        <dbReference type="ARBA" id="ARBA00008540"/>
    </source>
</evidence>
<dbReference type="GO" id="GO:0015190">
    <property type="term" value="F:L-leucine transmembrane transporter activity"/>
    <property type="evidence" value="ECO:0007669"/>
    <property type="project" value="TreeGrafter"/>
</dbReference>
<dbReference type="GO" id="GO:0005304">
    <property type="term" value="F:L-valine transmembrane transporter activity"/>
    <property type="evidence" value="ECO:0007669"/>
    <property type="project" value="TreeGrafter"/>
</dbReference>